<feature type="transmembrane region" description="Helical" evidence="2">
    <location>
        <begin position="50"/>
        <end position="72"/>
    </location>
</feature>
<evidence type="ECO:0000313" key="3">
    <source>
        <dbReference type="Proteomes" id="UP000035681"/>
    </source>
</evidence>
<feature type="transmembrane region" description="Helical" evidence="2">
    <location>
        <begin position="12"/>
        <end position="38"/>
    </location>
</feature>
<dbReference type="Gene3D" id="1.20.1280.290">
    <property type="match status" value="1"/>
</dbReference>
<comment type="similarity">
    <text evidence="1">Belongs to the nematode receptor-like protein sre family.</text>
</comment>
<feature type="transmembrane region" description="Helical" evidence="2">
    <location>
        <begin position="235"/>
        <end position="259"/>
    </location>
</feature>
<dbReference type="GO" id="GO:0007606">
    <property type="term" value="P:sensory perception of chemical stimulus"/>
    <property type="evidence" value="ECO:0007669"/>
    <property type="project" value="InterPro"/>
</dbReference>
<accession>A0A0K0E2Y1</accession>
<keyword evidence="2" id="KW-0812">Transmembrane</keyword>
<dbReference type="Pfam" id="PF03125">
    <property type="entry name" value="Sre"/>
    <property type="match status" value="1"/>
</dbReference>
<dbReference type="WBParaSite" id="SSTP_0000385000.1">
    <property type="protein sequence ID" value="SSTP_0000385000.1"/>
    <property type="gene ID" value="SSTP_0000385000"/>
</dbReference>
<keyword evidence="2" id="KW-1133">Transmembrane helix</keyword>
<proteinExistence type="inferred from homology"/>
<keyword evidence="3" id="KW-1185">Reference proteome</keyword>
<sequence>MFYSLKYEYIYLHPAAIALMVGAGASCICCYPIVFFYAVKQKTYHLNFKILWNLIGICLSMFSIGFIIITIYDKFCGIRCMNIPVYMIFKNWVSYFHRTERCLLLGLFCERFFASIFYEIYDKKQLFFIPIVIFIISFSIGGLWFFFSLIEIINDVANVAIHILALLLSLIGILMLYILNKKNEKILEKKLSARFIIKDNIRTVKFILVPLIISNVTETLGCILLEISLLFAQEYLILLLKIFYLTMAIQPLSWLFYIIRKNKTENFVQPININSINKTRQEEGDYYFTNLQNQWKI</sequence>
<feature type="transmembrane region" description="Helical" evidence="2">
    <location>
        <begin position="206"/>
        <end position="229"/>
    </location>
</feature>
<dbReference type="Proteomes" id="UP000035681">
    <property type="component" value="Unplaced"/>
</dbReference>
<dbReference type="PROSITE" id="PS51257">
    <property type="entry name" value="PROKAR_LIPOPROTEIN"/>
    <property type="match status" value="1"/>
</dbReference>
<dbReference type="AlphaFoldDB" id="A0A0K0E2Y1"/>
<evidence type="ECO:0000256" key="2">
    <source>
        <dbReference type="SAM" id="Phobius"/>
    </source>
</evidence>
<reference evidence="4" key="1">
    <citation type="submission" date="2015-08" db="UniProtKB">
        <authorList>
            <consortium name="WormBaseParasite"/>
        </authorList>
    </citation>
    <scope>IDENTIFICATION</scope>
</reference>
<feature type="transmembrane region" description="Helical" evidence="2">
    <location>
        <begin position="126"/>
        <end position="147"/>
    </location>
</feature>
<evidence type="ECO:0000313" key="5">
    <source>
        <dbReference type="WBParaSite" id="TCONS_00005625.p1"/>
    </source>
</evidence>
<dbReference type="PANTHER" id="PTHR23128:SF132">
    <property type="entry name" value="SERPENTINE RECEPTOR, CLASS E (EPSILON)-RELATED"/>
    <property type="match status" value="1"/>
</dbReference>
<evidence type="ECO:0000313" key="4">
    <source>
        <dbReference type="WBParaSite" id="SSTP_0000385000.1"/>
    </source>
</evidence>
<feature type="transmembrane region" description="Helical" evidence="2">
    <location>
        <begin position="92"/>
        <end position="114"/>
    </location>
</feature>
<dbReference type="PANTHER" id="PTHR23128">
    <property type="entry name" value="SERPENTINE RECEPTOR, CLASS E (EPSILON)-RELATED"/>
    <property type="match status" value="1"/>
</dbReference>
<dbReference type="InterPro" id="IPR004151">
    <property type="entry name" value="7TM_GPCR_serpentine_rcpt_Sre"/>
</dbReference>
<protein>
    <submittedName>
        <fullName evidence="5">Serpentine receptor class gamma</fullName>
    </submittedName>
</protein>
<keyword evidence="2" id="KW-0472">Membrane</keyword>
<name>A0A0K0E2Y1_STRER</name>
<organism evidence="4">
    <name type="scientific">Strongyloides stercoralis</name>
    <name type="common">Threadworm</name>
    <dbReference type="NCBI Taxonomy" id="6248"/>
    <lineage>
        <taxon>Eukaryota</taxon>
        <taxon>Metazoa</taxon>
        <taxon>Ecdysozoa</taxon>
        <taxon>Nematoda</taxon>
        <taxon>Chromadorea</taxon>
        <taxon>Rhabditida</taxon>
        <taxon>Tylenchina</taxon>
        <taxon>Panagrolaimomorpha</taxon>
        <taxon>Strongyloidoidea</taxon>
        <taxon>Strongyloididae</taxon>
        <taxon>Strongyloides</taxon>
    </lineage>
</organism>
<dbReference type="GO" id="GO:0016020">
    <property type="term" value="C:membrane"/>
    <property type="evidence" value="ECO:0007669"/>
    <property type="project" value="InterPro"/>
</dbReference>
<evidence type="ECO:0000256" key="1">
    <source>
        <dbReference type="ARBA" id="ARBA00006803"/>
    </source>
</evidence>
<dbReference type="WBParaSite" id="TCONS_00005625.p1">
    <property type="protein sequence ID" value="TCONS_00005625.p1"/>
    <property type="gene ID" value="XLOC_003886"/>
</dbReference>
<feature type="transmembrane region" description="Helical" evidence="2">
    <location>
        <begin position="159"/>
        <end position="179"/>
    </location>
</feature>